<feature type="compositionally biased region" description="Low complexity" evidence="1">
    <location>
        <begin position="239"/>
        <end position="250"/>
    </location>
</feature>
<organism evidence="2">
    <name type="scientific">Timema californicum</name>
    <name type="common">California timema</name>
    <name type="synonym">Walking stick</name>
    <dbReference type="NCBI Taxonomy" id="61474"/>
    <lineage>
        <taxon>Eukaryota</taxon>
        <taxon>Metazoa</taxon>
        <taxon>Ecdysozoa</taxon>
        <taxon>Arthropoda</taxon>
        <taxon>Hexapoda</taxon>
        <taxon>Insecta</taxon>
        <taxon>Pterygota</taxon>
        <taxon>Neoptera</taxon>
        <taxon>Polyneoptera</taxon>
        <taxon>Phasmatodea</taxon>
        <taxon>Timematodea</taxon>
        <taxon>Timematoidea</taxon>
        <taxon>Timematidae</taxon>
        <taxon>Timema</taxon>
    </lineage>
</organism>
<feature type="compositionally biased region" description="Low complexity" evidence="1">
    <location>
        <begin position="257"/>
        <end position="266"/>
    </location>
</feature>
<feature type="region of interest" description="Disordered" evidence="1">
    <location>
        <begin position="232"/>
        <end position="266"/>
    </location>
</feature>
<name>A0A7R9P9Z4_TIMCA</name>
<proteinExistence type="predicted"/>
<dbReference type="EMBL" id="OE182945">
    <property type="protein sequence ID" value="CAD7575126.1"/>
    <property type="molecule type" value="Genomic_DNA"/>
</dbReference>
<protein>
    <submittedName>
        <fullName evidence="2">(California timema) hypothetical protein</fullName>
    </submittedName>
</protein>
<dbReference type="AlphaFoldDB" id="A0A7R9P9Z4"/>
<sequence>MWGYLYALPLTKWPVWVCSPPLIESECLGTPSPRKKRNNSTPTKDNFAEKSQILHQLITPSANQQPSHKSSLGELIHLTERKINEAEKYKERGESETTFIGSAPLFDLHSPVILDSKLEKKVTFARLLSKVSAEMSSGSEVEHVNKHPSLLNRSNSTPPSPAAGPKSPHSTSSNQGSDSMSSIDVTLTSTNARLSESFANRSSNHLLHGGLSFKNHSADSILAMFRNFSSAPIASNQKPSTSTTPTTSSPQDDVAGSDESSTSSYSFTMDSPPFLPTFHRHTIQVPVLDAISAHKDTGEGSNLLHPPTILLEIPRLSTSKCLSPIREVPTPSLSPALTPILPRSHTYQDEEEKLDQSIIEAKKTDAKDINCFAVTAILALYYHEPCAPGAGRSLRDDVLAGRVGTCRLATRLSAPKKERILSGAKRAMSFRSAREL</sequence>
<reference evidence="2" key="1">
    <citation type="submission" date="2020-11" db="EMBL/GenBank/DDBJ databases">
        <authorList>
            <person name="Tran Van P."/>
        </authorList>
    </citation>
    <scope>NUCLEOTIDE SEQUENCE</scope>
</reference>
<feature type="region of interest" description="Disordered" evidence="1">
    <location>
        <begin position="135"/>
        <end position="182"/>
    </location>
</feature>
<accession>A0A7R9P9Z4</accession>
<feature type="compositionally biased region" description="Polar residues" evidence="1">
    <location>
        <begin position="168"/>
        <end position="182"/>
    </location>
</feature>
<gene>
    <name evidence="2" type="ORF">TCMB3V08_LOCUS7724</name>
</gene>
<evidence type="ECO:0000256" key="1">
    <source>
        <dbReference type="SAM" id="MobiDB-lite"/>
    </source>
</evidence>
<evidence type="ECO:0000313" key="2">
    <source>
        <dbReference type="EMBL" id="CAD7575126.1"/>
    </source>
</evidence>